<dbReference type="EMBL" id="JAMBED010000005">
    <property type="protein sequence ID" value="MCL1550497.1"/>
    <property type="molecule type" value="Genomic_DNA"/>
</dbReference>
<dbReference type="RefSeq" id="WP_249047457.1">
    <property type="nucleotide sequence ID" value="NZ_JAMBEC010000006.1"/>
</dbReference>
<reference evidence="1" key="1">
    <citation type="submission" date="2022-04" db="EMBL/GenBank/DDBJ databases">
        <title>Genomic comparison of 19 strains of Xanthomonas nasturtii, a newly emerging watercress pathogen.</title>
        <authorList>
            <person name="Harrison J."/>
            <person name="Greer S."/>
            <person name="Hussain R."/>
            <person name="Lascelles D."/>
            <person name="Roberts M."/>
            <person name="Carter B."/>
            <person name="Bryning A."/>
            <person name="Carroll S."/>
            <person name="Aspin A."/>
            <person name="Cruz L."/>
            <person name="Cruz J."/>
            <person name="Grant M."/>
            <person name="Vicente J."/>
            <person name="Studholme D.J."/>
        </authorList>
    </citation>
    <scope>NUCLEOTIDE SEQUENCE</scope>
    <source>
        <strain evidence="1">10016B</strain>
    </source>
</reference>
<accession>A0ABT0LN77</accession>
<comment type="caution">
    <text evidence="1">The sequence shown here is derived from an EMBL/GenBank/DDBJ whole genome shotgun (WGS) entry which is preliminary data.</text>
</comment>
<keyword evidence="2" id="KW-1185">Reference proteome</keyword>
<protein>
    <submittedName>
        <fullName evidence="1">Uncharacterized protein</fullName>
    </submittedName>
</protein>
<name>A0ABT0LN77_9XANT</name>
<proteinExistence type="predicted"/>
<dbReference type="Proteomes" id="UP001167357">
    <property type="component" value="Unassembled WGS sequence"/>
</dbReference>
<evidence type="ECO:0000313" key="2">
    <source>
        <dbReference type="Proteomes" id="UP001167357"/>
    </source>
</evidence>
<evidence type="ECO:0000313" key="1">
    <source>
        <dbReference type="EMBL" id="MCL1550497.1"/>
    </source>
</evidence>
<gene>
    <name evidence="1" type="ORF">M3O51_03965</name>
</gene>
<sequence>MNTASLCPITPARLDQLMAEIFFAGRSARSPEYQAGCRAALSKRLGGSAIPNQHAAGTAAADAWWAGWDEGVALASDFTSQTQANGWGSAGQCPASDSAKTPAVREQVRHVVATGGMPVSTSACAIECAAVGGGIGR</sequence>
<organism evidence="1 2">
    <name type="scientific">Xanthomonas nasturtii</name>
    <dbReference type="NCBI Taxonomy" id="1843581"/>
    <lineage>
        <taxon>Bacteria</taxon>
        <taxon>Pseudomonadati</taxon>
        <taxon>Pseudomonadota</taxon>
        <taxon>Gammaproteobacteria</taxon>
        <taxon>Lysobacterales</taxon>
        <taxon>Lysobacteraceae</taxon>
        <taxon>Xanthomonas</taxon>
    </lineage>
</organism>